<dbReference type="RefSeq" id="WP_153541770.1">
    <property type="nucleotide sequence ID" value="NZ_WEGH01000007.1"/>
</dbReference>
<dbReference type="AlphaFoldDB" id="A0A7K0C855"/>
<evidence type="ECO:0000313" key="2">
    <source>
        <dbReference type="Proteomes" id="UP000487268"/>
    </source>
</evidence>
<name>A0A7K0C855_9ACTN</name>
<gene>
    <name evidence="1" type="ORF">ACRB68_77440</name>
</gene>
<accession>A0A7K0C855</accession>
<proteinExistence type="predicted"/>
<reference evidence="1 2" key="1">
    <citation type="submission" date="2019-10" db="EMBL/GenBank/DDBJ databases">
        <title>Actinomadura rubteroloni sp. nov. and Actinomadura macrotermitis sp. nov., isolated from the gut of fungus growing-termite Macrotermes natalensis.</title>
        <authorList>
            <person name="Benndorf R."/>
            <person name="Martin K."/>
            <person name="Kuefner M."/>
            <person name="De Beer W."/>
            <person name="Kaster A.-K."/>
            <person name="Vollmers J."/>
            <person name="Poulsen M."/>
            <person name="Beemelmanns C."/>
        </authorList>
    </citation>
    <scope>NUCLEOTIDE SEQUENCE [LARGE SCALE GENOMIC DNA]</scope>
    <source>
        <strain evidence="1 2">RB68</strain>
    </source>
</reference>
<keyword evidence="2" id="KW-1185">Reference proteome</keyword>
<comment type="caution">
    <text evidence="1">The sequence shown here is derived from an EMBL/GenBank/DDBJ whole genome shotgun (WGS) entry which is preliminary data.</text>
</comment>
<protein>
    <submittedName>
        <fullName evidence="1">Uncharacterized protein</fullName>
    </submittedName>
</protein>
<dbReference type="Proteomes" id="UP000487268">
    <property type="component" value="Unassembled WGS sequence"/>
</dbReference>
<dbReference type="EMBL" id="WEGH01000007">
    <property type="protein sequence ID" value="MQY09615.1"/>
    <property type="molecule type" value="Genomic_DNA"/>
</dbReference>
<organism evidence="1 2">
    <name type="scientific">Actinomadura macrotermitis</name>
    <dbReference type="NCBI Taxonomy" id="2585200"/>
    <lineage>
        <taxon>Bacteria</taxon>
        <taxon>Bacillati</taxon>
        <taxon>Actinomycetota</taxon>
        <taxon>Actinomycetes</taxon>
        <taxon>Streptosporangiales</taxon>
        <taxon>Thermomonosporaceae</taxon>
        <taxon>Actinomadura</taxon>
    </lineage>
</organism>
<sequence length="235" mass="26410">MFSSGMIGWKALPYVRRLVPFSPALRAWERPLNVIERFLDRQLAEDAKYGGRMDLDECPPLPRALGCHLRACARSSTAWARAGREIRVCCAQRPVFLRLMAYVYAGMSGYRPAWRPDFAGGPAPADPVVDLLLERWRDQERLAREAAEEAGLDFAWREVERQDGQGLVIDGAGRPLWETAVYPEDGFAISRYGPGRVLRELAVRREMLAGLDLSAENDQVVLRLLAEPSEARGAR</sequence>
<evidence type="ECO:0000313" key="1">
    <source>
        <dbReference type="EMBL" id="MQY09615.1"/>
    </source>
</evidence>
<dbReference type="OrthoDB" id="3468542at2"/>